<feature type="signal peptide" evidence="1">
    <location>
        <begin position="1"/>
        <end position="27"/>
    </location>
</feature>
<dbReference type="AlphaFoldDB" id="A0A8T9QAE2"/>
<evidence type="ECO:0008006" key="4">
    <source>
        <dbReference type="Google" id="ProtNLM"/>
    </source>
</evidence>
<evidence type="ECO:0000313" key="2">
    <source>
        <dbReference type="EMBL" id="UOQ73962.1"/>
    </source>
</evidence>
<dbReference type="Gene3D" id="2.130.10.10">
    <property type="entry name" value="YVTN repeat-like/Quinoprotein amine dehydrogenase"/>
    <property type="match status" value="1"/>
</dbReference>
<keyword evidence="3" id="KW-1185">Reference proteome</keyword>
<dbReference type="InterPro" id="IPR011110">
    <property type="entry name" value="Reg_prop"/>
</dbReference>
<dbReference type="Proteomes" id="UP000831796">
    <property type="component" value="Chromosome"/>
</dbReference>
<sequence>MTYSDSAWRRGSWLSLLIGLLSFAASAQTSSSLTFRTLTAAQGLSENSVYGIVQDRQGFLWFGTQDGLSRYDGVEFRVFRNDPQHAGSLSSNFILSLAEDKQGQLWVGTGGADSAAITP</sequence>
<organism evidence="2 3">
    <name type="scientific">Hymenobacter cellulosilyticus</name>
    <dbReference type="NCBI Taxonomy" id="2932248"/>
    <lineage>
        <taxon>Bacteria</taxon>
        <taxon>Pseudomonadati</taxon>
        <taxon>Bacteroidota</taxon>
        <taxon>Cytophagia</taxon>
        <taxon>Cytophagales</taxon>
        <taxon>Hymenobacteraceae</taxon>
        <taxon>Hymenobacter</taxon>
    </lineage>
</organism>
<dbReference type="EMBL" id="CP095046">
    <property type="protein sequence ID" value="UOQ73962.1"/>
    <property type="molecule type" value="Genomic_DNA"/>
</dbReference>
<proteinExistence type="predicted"/>
<dbReference type="SUPFAM" id="SSF63829">
    <property type="entry name" value="Calcium-dependent phosphotriesterase"/>
    <property type="match status" value="1"/>
</dbReference>
<reference evidence="2" key="1">
    <citation type="submission" date="2022-04" db="EMBL/GenBank/DDBJ databases">
        <title>Hymenobacter sp. isolated from the air.</title>
        <authorList>
            <person name="Won M."/>
            <person name="Lee C.-M."/>
            <person name="Woen H.-Y."/>
            <person name="Kwon S.-W."/>
        </authorList>
    </citation>
    <scope>NUCLEOTIDE SEQUENCE</scope>
    <source>
        <strain evidence="2">5116S-3</strain>
    </source>
</reference>
<protein>
    <recommendedName>
        <fullName evidence="4">Histidine kinase</fullName>
    </recommendedName>
</protein>
<dbReference type="InterPro" id="IPR015943">
    <property type="entry name" value="WD40/YVTN_repeat-like_dom_sf"/>
</dbReference>
<dbReference type="RefSeq" id="WP_244677307.1">
    <property type="nucleotide sequence ID" value="NZ_CP095046.1"/>
</dbReference>
<name>A0A8T9QAE2_9BACT</name>
<feature type="chain" id="PRO_5035851961" description="Histidine kinase" evidence="1">
    <location>
        <begin position="28"/>
        <end position="119"/>
    </location>
</feature>
<evidence type="ECO:0000256" key="1">
    <source>
        <dbReference type="SAM" id="SignalP"/>
    </source>
</evidence>
<accession>A0A8T9QAE2</accession>
<evidence type="ECO:0000313" key="3">
    <source>
        <dbReference type="Proteomes" id="UP000831796"/>
    </source>
</evidence>
<gene>
    <name evidence="2" type="ORF">MUN79_08715</name>
</gene>
<dbReference type="KEGG" id="hcu:MUN79_08715"/>
<dbReference type="Pfam" id="PF07494">
    <property type="entry name" value="Reg_prop"/>
    <property type="match status" value="2"/>
</dbReference>
<keyword evidence="1" id="KW-0732">Signal</keyword>